<name>A0A1C3K1M2_9BURK</name>
<dbReference type="AlphaFoldDB" id="A0A1C3K1M2"/>
<dbReference type="KEGG" id="odi:ODI_R1834"/>
<dbReference type="Proteomes" id="UP000078558">
    <property type="component" value="Chromosome I"/>
</dbReference>
<evidence type="ECO:0000313" key="2">
    <source>
        <dbReference type="EMBL" id="SOE49089.1"/>
    </source>
</evidence>
<evidence type="ECO:0000313" key="3">
    <source>
        <dbReference type="Proteomes" id="UP000078558"/>
    </source>
</evidence>
<reference evidence="2 3" key="2">
    <citation type="submission" date="2017-08" db="EMBL/GenBank/DDBJ databases">
        <authorList>
            <person name="de Groot N.N."/>
        </authorList>
    </citation>
    <scope>NUCLEOTIDE SEQUENCE [LARGE SCALE GENOMIC DNA]</scope>
    <source>
        <strain evidence="2">Orrdi1</strain>
    </source>
</reference>
<dbReference type="EMBL" id="FLRC01000017">
    <property type="protein sequence ID" value="SBT25308.1"/>
    <property type="molecule type" value="Genomic_DNA"/>
</dbReference>
<proteinExistence type="predicted"/>
<protein>
    <submittedName>
        <fullName evidence="1">Uncharacterized protein</fullName>
    </submittedName>
</protein>
<dbReference type="EMBL" id="LT907988">
    <property type="protein sequence ID" value="SOE49089.1"/>
    <property type="molecule type" value="Genomic_DNA"/>
</dbReference>
<gene>
    <name evidence="1" type="ORF">ODI_03611</name>
    <name evidence="2" type="ORF">ODI_R1834</name>
</gene>
<dbReference type="STRING" id="1851544.ODI_03611"/>
<reference evidence="1 3" key="1">
    <citation type="submission" date="2016-06" db="EMBL/GenBank/DDBJ databases">
        <authorList>
            <person name="Kjaerup R.B."/>
            <person name="Dalgaard T.S."/>
            <person name="Juul-Madsen H.R."/>
        </authorList>
    </citation>
    <scope>NUCLEOTIDE SEQUENCE [LARGE SCALE GENOMIC DNA]</scope>
    <source>
        <strain evidence="1">Orrdi1</strain>
    </source>
</reference>
<sequence length="127" mass="13621">MMRPLKQQISDDMHLALFVLRTAPHDDARTDLAATFNTVSVAIENDARFAEERAHLLAGALCLQDYTAPAALTDQQLATLAHTCSVIDTILGLFDVATLWAAEKTAVALARQARAASTKGADTCAPR</sequence>
<evidence type="ECO:0000313" key="1">
    <source>
        <dbReference type="EMBL" id="SBT25308.1"/>
    </source>
</evidence>
<organism evidence="1 3">
    <name type="scientific">Orrella dioscoreae</name>
    <dbReference type="NCBI Taxonomy" id="1851544"/>
    <lineage>
        <taxon>Bacteria</taxon>
        <taxon>Pseudomonadati</taxon>
        <taxon>Pseudomonadota</taxon>
        <taxon>Betaproteobacteria</taxon>
        <taxon>Burkholderiales</taxon>
        <taxon>Alcaligenaceae</taxon>
        <taxon>Orrella</taxon>
    </lineage>
</organism>
<keyword evidence="3" id="KW-1185">Reference proteome</keyword>
<accession>A0A1C3K1M2</accession>